<gene>
    <name evidence="2" type="ORF">GYA55_11445</name>
</gene>
<evidence type="ECO:0000313" key="2">
    <source>
        <dbReference type="EMBL" id="NMC63767.1"/>
    </source>
</evidence>
<feature type="transmembrane region" description="Helical" evidence="1">
    <location>
        <begin position="347"/>
        <end position="366"/>
    </location>
</feature>
<evidence type="ECO:0000256" key="1">
    <source>
        <dbReference type="SAM" id="Phobius"/>
    </source>
</evidence>
<feature type="transmembrane region" description="Helical" evidence="1">
    <location>
        <begin position="372"/>
        <end position="392"/>
    </location>
</feature>
<reference evidence="2 3" key="1">
    <citation type="journal article" date="2020" name="Biotechnol. Biofuels">
        <title>New insights from the biogas microbiome by comprehensive genome-resolved metagenomics of nearly 1600 species originating from multiple anaerobic digesters.</title>
        <authorList>
            <person name="Campanaro S."/>
            <person name="Treu L."/>
            <person name="Rodriguez-R L.M."/>
            <person name="Kovalovszki A."/>
            <person name="Ziels R.M."/>
            <person name="Maus I."/>
            <person name="Zhu X."/>
            <person name="Kougias P.G."/>
            <person name="Basile A."/>
            <person name="Luo G."/>
            <person name="Schluter A."/>
            <person name="Konstantinidis K.T."/>
            <person name="Angelidaki I."/>
        </authorList>
    </citation>
    <scope>NUCLEOTIDE SEQUENCE [LARGE SCALE GENOMIC DNA]</scope>
    <source>
        <strain evidence="2">AS27yjCOA_65</strain>
    </source>
</reference>
<feature type="transmembrane region" description="Helical" evidence="1">
    <location>
        <begin position="317"/>
        <end position="335"/>
    </location>
</feature>
<keyword evidence="1" id="KW-1133">Transmembrane helix</keyword>
<feature type="transmembrane region" description="Helical" evidence="1">
    <location>
        <begin position="21"/>
        <end position="41"/>
    </location>
</feature>
<dbReference type="Proteomes" id="UP000524246">
    <property type="component" value="Unassembled WGS sequence"/>
</dbReference>
<dbReference type="EMBL" id="JAAZON010000523">
    <property type="protein sequence ID" value="NMC63767.1"/>
    <property type="molecule type" value="Genomic_DNA"/>
</dbReference>
<proteinExistence type="predicted"/>
<name>A0A7X9FSZ9_9DELT</name>
<accession>A0A7X9FSZ9</accession>
<feature type="transmembrane region" description="Helical" evidence="1">
    <location>
        <begin position="111"/>
        <end position="131"/>
    </location>
</feature>
<dbReference type="AlphaFoldDB" id="A0A7X9FSZ9"/>
<feature type="transmembrane region" description="Helical" evidence="1">
    <location>
        <begin position="294"/>
        <end position="311"/>
    </location>
</feature>
<feature type="transmembrane region" description="Helical" evidence="1">
    <location>
        <begin position="246"/>
        <end position="264"/>
    </location>
</feature>
<organism evidence="2 3">
    <name type="scientific">SAR324 cluster bacterium</name>
    <dbReference type="NCBI Taxonomy" id="2024889"/>
    <lineage>
        <taxon>Bacteria</taxon>
        <taxon>Deltaproteobacteria</taxon>
        <taxon>SAR324 cluster</taxon>
    </lineage>
</organism>
<feature type="non-terminal residue" evidence="2">
    <location>
        <position position="501"/>
    </location>
</feature>
<protein>
    <recommendedName>
        <fullName evidence="4">Glycosyltransferase RgtA/B/C/D-like domain-containing protein</fullName>
    </recommendedName>
</protein>
<keyword evidence="1" id="KW-0472">Membrane</keyword>
<keyword evidence="1" id="KW-0812">Transmembrane</keyword>
<feature type="transmembrane region" description="Helical" evidence="1">
    <location>
        <begin position="201"/>
        <end position="226"/>
    </location>
</feature>
<feature type="transmembrane region" description="Helical" evidence="1">
    <location>
        <begin position="169"/>
        <end position="189"/>
    </location>
</feature>
<evidence type="ECO:0000313" key="3">
    <source>
        <dbReference type="Proteomes" id="UP000524246"/>
    </source>
</evidence>
<comment type="caution">
    <text evidence="2">The sequence shown here is derived from an EMBL/GenBank/DDBJ whole genome shotgun (WGS) entry which is preliminary data.</text>
</comment>
<evidence type="ECO:0008006" key="4">
    <source>
        <dbReference type="Google" id="ProtNLM"/>
    </source>
</evidence>
<sequence length="501" mass="56246">MSDILFSLKKVMNLKRPFLRVFLDILLALHGSIVISFVVPWSEVFSTSLPSGGDNPAHPVLMKSIGNAFFEHFSVVHYSWDFWSGFEAFQFYFPLPYLSGAILGRIIGDNIAFKLTTLFGLLAFPPALYIMTRLLGMTRVAGACASILAVSFLFTDAHVMWGGNVSSTLAGMIGNSWSFVFLVVAIGGLYRARIENEFSLFTLLCCIAAALCHFYAFLMLLIMSAIFMAEDLVAVFRKKFQLSNSYVFYLTLICFGLCLAWWFMPLFAYRRWSTDFGGTWDVKLLETLLLNEKWIFASAFLISIGACLYFRKGSAHIMRFFAFFIIFFCLFFIGEKFNSTITVNIRLWPSIYLSLFLITIATFDFISKRIPLPLSILLLAFTLLLIPSQSAFDKAHSWMQWNYSGVEAKPGAGDFWRIVKILSTEPKSKVSFESSPPNNTFIGSIRSLEVLPAFTGQTLVEGGIVNSATFPGIGYSLQCLMSHSCAGWPNGSSMPHHDVER</sequence>